<dbReference type="PANTHER" id="PTHR10283:SF82">
    <property type="entry name" value="SOLUTE CARRIER FAMILY 13 MEMBER 2"/>
    <property type="match status" value="1"/>
</dbReference>
<feature type="transmembrane region" description="Helical" evidence="5">
    <location>
        <begin position="29"/>
        <end position="46"/>
    </location>
</feature>
<evidence type="ECO:0000256" key="2">
    <source>
        <dbReference type="ARBA" id="ARBA00022692"/>
    </source>
</evidence>
<feature type="transmembrane region" description="Helical" evidence="5">
    <location>
        <begin position="327"/>
        <end position="347"/>
    </location>
</feature>
<evidence type="ECO:0000313" key="7">
    <source>
        <dbReference type="Proteomes" id="UP000254101"/>
    </source>
</evidence>
<dbReference type="GO" id="GO:1905039">
    <property type="term" value="P:carboxylic acid transmembrane transport"/>
    <property type="evidence" value="ECO:0007669"/>
    <property type="project" value="UniProtKB-ARBA"/>
</dbReference>
<dbReference type="AlphaFoldDB" id="A0A395LGZ3"/>
<feature type="transmembrane region" description="Helical" evidence="5">
    <location>
        <begin position="383"/>
        <end position="402"/>
    </location>
</feature>
<proteinExistence type="predicted"/>
<keyword evidence="4 5" id="KW-0472">Membrane</keyword>
<feature type="transmembrane region" description="Helical" evidence="5">
    <location>
        <begin position="116"/>
        <end position="136"/>
    </location>
</feature>
<dbReference type="EMBL" id="QRBB01000001">
    <property type="protein sequence ID" value="RDS76178.1"/>
    <property type="molecule type" value="Genomic_DNA"/>
</dbReference>
<feature type="transmembrane region" description="Helical" evidence="5">
    <location>
        <begin position="293"/>
        <end position="315"/>
    </location>
</feature>
<keyword evidence="7" id="KW-1185">Reference proteome</keyword>
<keyword evidence="3 5" id="KW-1133">Transmembrane helix</keyword>
<keyword evidence="2 5" id="KW-0812">Transmembrane</keyword>
<evidence type="ECO:0000256" key="5">
    <source>
        <dbReference type="SAM" id="Phobius"/>
    </source>
</evidence>
<reference evidence="6 7" key="1">
    <citation type="submission" date="2018-07" db="EMBL/GenBank/DDBJ databases">
        <title>Erythrobacter nanhaiensis sp. nov., a novel member of the genus Erythrobacter isolated from the South China Sea.</title>
        <authorList>
            <person name="Chen X."/>
            <person name="Liu J."/>
        </authorList>
    </citation>
    <scope>NUCLEOTIDE SEQUENCE [LARGE SCALE GENOMIC DNA]</scope>
    <source>
        <strain evidence="6 7">S-5</strain>
    </source>
</reference>
<sequence length="469" mass="47892">MARLIGLALGALALLAGIFAPTPEGLSREGLIVAGLVVLMAAWWITEALPLTATALMPFLVLPFAGVMDASETASAYYSPILFLILGGAFIALAIERVGLHRRLSLGILRLAGKDAGPGRLLLAFMASAAILSMMISNTSTALIMMPVAIAVIAGAGLAEDDTEGLSGALPMGIAFACSIGGLGTLVGSPTNAIAVGLLDQTIGVKISFAQWALYGLPIVIIGIPVAAAIIARVQKVGVRGFDSSAARAAIPIERAWSTPERRLVPLVALTFLLWMGQPLLDPLLPDGSLTDGTIAIAASLALFLLPDGTGRALLQWEEANRAPWGVIMMFGGGLALAAGMTASGLAEWLGDALLPLSNVPLLLVAFAVVAMVILITEFASNVATASAIVPVVASLIVALGAQPELLALPVALAASWGFMLPAGTGPNAIAWSTGRIRIGRMVTAGLMLDLIGIFLIVGIVWAVGAIGA</sequence>
<dbReference type="Proteomes" id="UP000254101">
    <property type="component" value="Unassembled WGS sequence"/>
</dbReference>
<dbReference type="Pfam" id="PF00939">
    <property type="entry name" value="Na_sulph_symp"/>
    <property type="match status" value="1"/>
</dbReference>
<dbReference type="RefSeq" id="WP_115490413.1">
    <property type="nucleotide sequence ID" value="NZ_JACHWW010000001.1"/>
</dbReference>
<dbReference type="OrthoDB" id="9766267at2"/>
<evidence type="ECO:0000256" key="1">
    <source>
        <dbReference type="ARBA" id="ARBA00004141"/>
    </source>
</evidence>
<comment type="subcellular location">
    <subcellularLocation>
        <location evidence="1">Membrane</location>
        <topology evidence="1">Multi-pass membrane protein</topology>
    </subcellularLocation>
</comment>
<evidence type="ECO:0000313" key="6">
    <source>
        <dbReference type="EMBL" id="RDS76178.1"/>
    </source>
</evidence>
<feature type="transmembrane region" description="Helical" evidence="5">
    <location>
        <begin position="166"/>
        <end position="189"/>
    </location>
</feature>
<accession>A0A395LGZ3</accession>
<dbReference type="GO" id="GO:0008514">
    <property type="term" value="F:organic anion transmembrane transporter activity"/>
    <property type="evidence" value="ECO:0007669"/>
    <property type="project" value="UniProtKB-ARBA"/>
</dbReference>
<feature type="transmembrane region" description="Helical" evidence="5">
    <location>
        <begin position="443"/>
        <end position="467"/>
    </location>
</feature>
<feature type="transmembrane region" description="Helical" evidence="5">
    <location>
        <begin position="408"/>
        <end position="431"/>
    </location>
</feature>
<feature type="transmembrane region" description="Helical" evidence="5">
    <location>
        <begin position="264"/>
        <end position="281"/>
    </location>
</feature>
<protein>
    <submittedName>
        <fullName evidence="6">SLC13/DASS family transporter</fullName>
    </submittedName>
</protein>
<feature type="transmembrane region" description="Helical" evidence="5">
    <location>
        <begin position="353"/>
        <end position="376"/>
    </location>
</feature>
<gene>
    <name evidence="6" type="ORF">DL238_00130</name>
</gene>
<feature type="transmembrane region" description="Helical" evidence="5">
    <location>
        <begin position="142"/>
        <end position="159"/>
    </location>
</feature>
<dbReference type="GO" id="GO:0005886">
    <property type="term" value="C:plasma membrane"/>
    <property type="evidence" value="ECO:0007669"/>
    <property type="project" value="TreeGrafter"/>
</dbReference>
<evidence type="ECO:0000256" key="3">
    <source>
        <dbReference type="ARBA" id="ARBA00022989"/>
    </source>
</evidence>
<evidence type="ECO:0000256" key="4">
    <source>
        <dbReference type="ARBA" id="ARBA00023136"/>
    </source>
</evidence>
<feature type="transmembrane region" description="Helical" evidence="5">
    <location>
        <begin position="209"/>
        <end position="232"/>
    </location>
</feature>
<dbReference type="PANTHER" id="PTHR10283">
    <property type="entry name" value="SOLUTE CARRIER FAMILY 13 MEMBER"/>
    <property type="match status" value="1"/>
</dbReference>
<dbReference type="InterPro" id="IPR001898">
    <property type="entry name" value="SLC13A/DASS"/>
</dbReference>
<name>A0A395LGZ3_9SPHN</name>
<dbReference type="NCBIfam" id="TIGR00785">
    <property type="entry name" value="dass"/>
    <property type="match status" value="1"/>
</dbReference>
<comment type="caution">
    <text evidence="6">The sequence shown here is derived from an EMBL/GenBank/DDBJ whole genome shotgun (WGS) entry which is preliminary data.</text>
</comment>
<feature type="transmembrane region" description="Helical" evidence="5">
    <location>
        <begin position="77"/>
        <end position="95"/>
    </location>
</feature>
<organism evidence="6 7">
    <name type="scientific">Alteriqipengyuania lutimaris</name>
    <dbReference type="NCBI Taxonomy" id="1538146"/>
    <lineage>
        <taxon>Bacteria</taxon>
        <taxon>Pseudomonadati</taxon>
        <taxon>Pseudomonadota</taxon>
        <taxon>Alphaproteobacteria</taxon>
        <taxon>Sphingomonadales</taxon>
        <taxon>Erythrobacteraceae</taxon>
        <taxon>Alteriqipengyuania</taxon>
    </lineage>
</organism>